<dbReference type="PROSITE" id="PS51257">
    <property type="entry name" value="PROKAR_LIPOPROTEIN"/>
    <property type="match status" value="1"/>
</dbReference>
<proteinExistence type="predicted"/>
<sequence length="37" mass="4026">MKIIIFILMACTLTACATTNVSDPKQGRWGINERDGG</sequence>
<name>A0A217EE83_9GAMM</name>
<feature type="signal peptide" evidence="1">
    <location>
        <begin position="1"/>
        <end position="17"/>
    </location>
</feature>
<dbReference type="Proteomes" id="UP000243463">
    <property type="component" value="Unassembled WGS sequence"/>
</dbReference>
<keyword evidence="3" id="KW-1185">Reference proteome</keyword>
<evidence type="ECO:0000256" key="1">
    <source>
        <dbReference type="SAM" id="SignalP"/>
    </source>
</evidence>
<accession>A0A217EE83</accession>
<evidence type="ECO:0000313" key="2">
    <source>
        <dbReference type="EMBL" id="SNQ28828.1"/>
    </source>
</evidence>
<feature type="chain" id="PRO_5013301707" description="Lipoprotein" evidence="1">
    <location>
        <begin position="18"/>
        <end position="37"/>
    </location>
</feature>
<evidence type="ECO:0008006" key="4">
    <source>
        <dbReference type="Google" id="ProtNLM"/>
    </source>
</evidence>
<gene>
    <name evidence="2" type="ORF">SAMN05444584_0756</name>
</gene>
<protein>
    <recommendedName>
        <fullName evidence="4">Lipoprotein</fullName>
    </recommendedName>
</protein>
<dbReference type="EMBL" id="FZLN01000001">
    <property type="protein sequence ID" value="SNQ28828.1"/>
    <property type="molecule type" value="Genomic_DNA"/>
</dbReference>
<keyword evidence="1" id="KW-0732">Signal</keyword>
<evidence type="ECO:0000313" key="3">
    <source>
        <dbReference type="Proteomes" id="UP000243463"/>
    </source>
</evidence>
<organism evidence="2 3">
    <name type="scientific">Acinetobacter apis</name>
    <dbReference type="NCBI Taxonomy" id="1229165"/>
    <lineage>
        <taxon>Bacteria</taxon>
        <taxon>Pseudomonadati</taxon>
        <taxon>Pseudomonadota</taxon>
        <taxon>Gammaproteobacteria</taxon>
        <taxon>Moraxellales</taxon>
        <taxon>Moraxellaceae</taxon>
        <taxon>Acinetobacter</taxon>
    </lineage>
</organism>
<reference evidence="3" key="1">
    <citation type="submission" date="2017-06" db="EMBL/GenBank/DDBJ databases">
        <authorList>
            <person name="Varghese N."/>
            <person name="Submissions S."/>
        </authorList>
    </citation>
    <scope>NUCLEOTIDE SEQUENCE [LARGE SCALE GENOMIC DNA]</scope>
    <source>
        <strain evidence="3">ANC 5114</strain>
    </source>
</reference>
<dbReference type="AlphaFoldDB" id="A0A217EE83"/>